<accession>A0A2W5FKY6</accession>
<evidence type="ECO:0000313" key="2">
    <source>
        <dbReference type="Proteomes" id="UP000249739"/>
    </source>
</evidence>
<dbReference type="Proteomes" id="UP000249739">
    <property type="component" value="Unassembled WGS sequence"/>
</dbReference>
<sequence>MASNSKTIIGVIAAVVVIGGAYAVLTMPDQRNGFEKAGDAVSELPNGVDNAARELEDRTPGEKIVEDVKDAAN</sequence>
<name>A0A2W5FKY6_9BACT</name>
<evidence type="ECO:0000313" key="1">
    <source>
        <dbReference type="EMBL" id="PZP54470.1"/>
    </source>
</evidence>
<protein>
    <submittedName>
        <fullName evidence="1">Uncharacterized protein</fullName>
    </submittedName>
</protein>
<gene>
    <name evidence="1" type="ORF">DI586_09845</name>
</gene>
<comment type="caution">
    <text evidence="1">The sequence shown here is derived from an EMBL/GenBank/DDBJ whole genome shotgun (WGS) entry which is preliminary data.</text>
</comment>
<organism evidence="1 2">
    <name type="scientific">Micavibrio aeruginosavorus</name>
    <dbReference type="NCBI Taxonomy" id="349221"/>
    <lineage>
        <taxon>Bacteria</taxon>
        <taxon>Pseudomonadati</taxon>
        <taxon>Bdellovibrionota</taxon>
        <taxon>Bdellovibrionia</taxon>
        <taxon>Bdellovibrionales</taxon>
        <taxon>Pseudobdellovibrionaceae</taxon>
        <taxon>Micavibrio</taxon>
    </lineage>
</organism>
<proteinExistence type="predicted"/>
<dbReference type="AlphaFoldDB" id="A0A2W5FKY6"/>
<reference evidence="1 2" key="1">
    <citation type="submission" date="2017-08" db="EMBL/GenBank/DDBJ databases">
        <title>Infants hospitalized years apart are colonized by the same room-sourced microbial strains.</title>
        <authorList>
            <person name="Brooks B."/>
            <person name="Olm M.R."/>
            <person name="Firek B.A."/>
            <person name="Baker R."/>
            <person name="Thomas B.C."/>
            <person name="Morowitz M.J."/>
            <person name="Banfield J.F."/>
        </authorList>
    </citation>
    <scope>NUCLEOTIDE SEQUENCE [LARGE SCALE GENOMIC DNA]</scope>
    <source>
        <strain evidence="1">S2_006_000_R2_64</strain>
    </source>
</reference>
<dbReference type="EMBL" id="QFOT01000136">
    <property type="protein sequence ID" value="PZP54470.1"/>
    <property type="molecule type" value="Genomic_DNA"/>
</dbReference>